<feature type="transmembrane region" description="Helical" evidence="1">
    <location>
        <begin position="6"/>
        <end position="27"/>
    </location>
</feature>
<reference evidence="2 3" key="1">
    <citation type="journal article" date="2015" name="Genome Announc.">
        <title>Complete Genome Sequence of Pseudoxanthomonas suwonensis Strain J1, a Cellulose-Degrading Bacterium Isolated from Leaf- and Wood-Enriched Soil.</title>
        <authorList>
            <person name="Hou L."/>
            <person name="Jiang J."/>
            <person name="Xu Z."/>
            <person name="Zhou Y."/>
            <person name="Leung F.C."/>
        </authorList>
    </citation>
    <scope>NUCLEOTIDE SEQUENCE [LARGE SCALE GENOMIC DNA]</scope>
    <source>
        <strain evidence="2 3">J1</strain>
    </source>
</reference>
<name>A0A0E3Z1B5_9GAMM</name>
<evidence type="ECO:0000256" key="1">
    <source>
        <dbReference type="SAM" id="Phobius"/>
    </source>
</evidence>
<keyword evidence="1" id="KW-1133">Transmembrane helix</keyword>
<keyword evidence="1" id="KW-0812">Transmembrane</keyword>
<keyword evidence="3" id="KW-1185">Reference proteome</keyword>
<organism evidence="2 3">
    <name type="scientific">Pseudoxanthomonas suwonensis</name>
    <dbReference type="NCBI Taxonomy" id="314722"/>
    <lineage>
        <taxon>Bacteria</taxon>
        <taxon>Pseudomonadati</taxon>
        <taxon>Pseudomonadota</taxon>
        <taxon>Gammaproteobacteria</taxon>
        <taxon>Lysobacterales</taxon>
        <taxon>Lysobacteraceae</taxon>
        <taxon>Pseudoxanthomonas</taxon>
    </lineage>
</organism>
<evidence type="ECO:0008006" key="4">
    <source>
        <dbReference type="Google" id="ProtNLM"/>
    </source>
</evidence>
<dbReference type="PATRIC" id="fig|314722.6.peg.2078"/>
<keyword evidence="1" id="KW-0472">Membrane</keyword>
<feature type="transmembrane region" description="Helical" evidence="1">
    <location>
        <begin position="75"/>
        <end position="100"/>
    </location>
</feature>
<accession>A0A0E3Z1B5</accession>
<protein>
    <recommendedName>
        <fullName evidence="4">DUF1761 domain-containing protein</fullName>
    </recommendedName>
</protein>
<evidence type="ECO:0000313" key="3">
    <source>
        <dbReference type="Proteomes" id="UP000033067"/>
    </source>
</evidence>
<dbReference type="KEGG" id="psuw:WQ53_09690"/>
<dbReference type="EMBL" id="CP011144">
    <property type="protein sequence ID" value="AKC86982.1"/>
    <property type="molecule type" value="Genomic_DNA"/>
</dbReference>
<feature type="transmembrane region" description="Helical" evidence="1">
    <location>
        <begin position="48"/>
        <end position="69"/>
    </location>
</feature>
<proteinExistence type="predicted"/>
<dbReference type="AlphaFoldDB" id="A0A0E3Z1B5"/>
<feature type="transmembrane region" description="Helical" evidence="1">
    <location>
        <begin position="107"/>
        <end position="129"/>
    </location>
</feature>
<dbReference type="InterPro" id="IPR013879">
    <property type="entry name" value="DUF1761"/>
</dbReference>
<dbReference type="Proteomes" id="UP000033067">
    <property type="component" value="Chromosome"/>
</dbReference>
<sequence>MTDLNGWAVLAAAASAFLLGGIWYGPLFKQAWCREAGVDPDKPNGHPALVFGGAFVLSLVAAAVFAAFLGPAPALGYAVGAGLAAGLCWVAASFGINYLFAGRSLKLWLIDGGYHTLQFALYGLILGLWH</sequence>
<evidence type="ECO:0000313" key="2">
    <source>
        <dbReference type="EMBL" id="AKC86982.1"/>
    </source>
</evidence>
<dbReference type="Pfam" id="PF08570">
    <property type="entry name" value="DUF1761"/>
    <property type="match status" value="1"/>
</dbReference>
<dbReference type="OrthoDB" id="333057at2"/>
<dbReference type="RefSeq" id="WP_052631968.1">
    <property type="nucleotide sequence ID" value="NZ_CP011144.1"/>
</dbReference>
<gene>
    <name evidence="2" type="ORF">WQ53_09690</name>
</gene>